<proteinExistence type="predicted"/>
<evidence type="ECO:0000313" key="3">
    <source>
        <dbReference type="EMBL" id="MBB3023031.1"/>
    </source>
</evidence>
<evidence type="ECO:0000313" key="4">
    <source>
        <dbReference type="Proteomes" id="UP000568050"/>
    </source>
</evidence>
<dbReference type="EMBL" id="JACHWP010000002">
    <property type="protein sequence ID" value="MBB3023031.1"/>
    <property type="molecule type" value="Genomic_DNA"/>
</dbReference>
<dbReference type="AlphaFoldDB" id="A0A839QYK1"/>
<dbReference type="RefSeq" id="WP_183375791.1">
    <property type="nucleotide sequence ID" value="NZ_CBCSFZ010000001.1"/>
</dbReference>
<keyword evidence="2" id="KW-0472">Membrane</keyword>
<evidence type="ECO:0000256" key="2">
    <source>
        <dbReference type="SAM" id="Phobius"/>
    </source>
</evidence>
<sequence>MFFYSGSSRRGGCGSSLLFPLGVVLALFLVLRLVGVRSTFSSLILSLVLTVVLNVGLNALMNRRSRRPGPSRRGVDDQRGTDIRFRD</sequence>
<feature type="transmembrane region" description="Helical" evidence="2">
    <location>
        <begin position="12"/>
        <end position="34"/>
    </location>
</feature>
<reference evidence="3 4" key="1">
    <citation type="submission" date="2020-08" db="EMBL/GenBank/DDBJ databases">
        <title>Sequencing the genomes of 1000 actinobacteria strains.</title>
        <authorList>
            <person name="Klenk H.-P."/>
        </authorList>
    </citation>
    <scope>NUCLEOTIDE SEQUENCE [LARGE SCALE GENOMIC DNA]</scope>
    <source>
        <strain evidence="3 4">DSM 23040</strain>
    </source>
</reference>
<keyword evidence="2" id="KW-1133">Transmembrane helix</keyword>
<evidence type="ECO:0000256" key="1">
    <source>
        <dbReference type="SAM" id="MobiDB-lite"/>
    </source>
</evidence>
<accession>A0A839QYK1</accession>
<feature type="compositionally biased region" description="Basic and acidic residues" evidence="1">
    <location>
        <begin position="73"/>
        <end position="87"/>
    </location>
</feature>
<feature type="region of interest" description="Disordered" evidence="1">
    <location>
        <begin position="64"/>
        <end position="87"/>
    </location>
</feature>
<gene>
    <name evidence="3" type="ORF">FHX50_001314</name>
</gene>
<keyword evidence="4" id="KW-1185">Reference proteome</keyword>
<protein>
    <submittedName>
        <fullName evidence="3">Uncharacterized protein</fullName>
    </submittedName>
</protein>
<organism evidence="3 4">
    <name type="scientific">Helcobacillus massiliensis</name>
    <dbReference type="NCBI Taxonomy" id="521392"/>
    <lineage>
        <taxon>Bacteria</taxon>
        <taxon>Bacillati</taxon>
        <taxon>Actinomycetota</taxon>
        <taxon>Actinomycetes</taxon>
        <taxon>Micrococcales</taxon>
        <taxon>Dermabacteraceae</taxon>
        <taxon>Helcobacillus</taxon>
    </lineage>
</organism>
<feature type="transmembrane region" description="Helical" evidence="2">
    <location>
        <begin position="40"/>
        <end position="61"/>
    </location>
</feature>
<name>A0A839QYK1_9MICO</name>
<keyword evidence="2" id="KW-0812">Transmembrane</keyword>
<comment type="caution">
    <text evidence="3">The sequence shown here is derived from an EMBL/GenBank/DDBJ whole genome shotgun (WGS) entry which is preliminary data.</text>
</comment>
<dbReference type="Proteomes" id="UP000568050">
    <property type="component" value="Unassembled WGS sequence"/>
</dbReference>